<proteinExistence type="predicted"/>
<keyword evidence="2" id="KW-0238">DNA-binding</keyword>
<evidence type="ECO:0000259" key="4">
    <source>
        <dbReference type="PROSITE" id="PS50043"/>
    </source>
</evidence>
<dbReference type="PRINTS" id="PR00038">
    <property type="entry name" value="HTHLUXR"/>
</dbReference>
<dbReference type="InterPro" id="IPR000792">
    <property type="entry name" value="Tscrpt_reg_LuxR_C"/>
</dbReference>
<dbReference type="SUPFAM" id="SSF52172">
    <property type="entry name" value="CheY-like"/>
    <property type="match status" value="1"/>
</dbReference>
<dbReference type="Proteomes" id="UP001165460">
    <property type="component" value="Unassembled WGS sequence"/>
</dbReference>
<feature type="domain" description="Response regulatory" evidence="5">
    <location>
        <begin position="5"/>
        <end position="121"/>
    </location>
</feature>
<reference evidence="6" key="1">
    <citation type="submission" date="2022-03" db="EMBL/GenBank/DDBJ databases">
        <authorList>
            <person name="Woo C.Y."/>
        </authorList>
    </citation>
    <scope>NUCLEOTIDE SEQUENCE</scope>
    <source>
        <strain evidence="6">CYS-01</strain>
    </source>
</reference>
<dbReference type="InterPro" id="IPR036388">
    <property type="entry name" value="WH-like_DNA-bd_sf"/>
</dbReference>
<dbReference type="CDD" id="cd17535">
    <property type="entry name" value="REC_NarL-like"/>
    <property type="match status" value="1"/>
</dbReference>
<dbReference type="EMBL" id="JALGBH010000002">
    <property type="protein sequence ID" value="MCJ0743648.1"/>
    <property type="molecule type" value="Genomic_DNA"/>
</dbReference>
<evidence type="ECO:0000313" key="6">
    <source>
        <dbReference type="EMBL" id="MCJ0743648.1"/>
    </source>
</evidence>
<keyword evidence="7" id="KW-1185">Reference proteome</keyword>
<dbReference type="InterPro" id="IPR058245">
    <property type="entry name" value="NreC/VraR/RcsB-like_REC"/>
</dbReference>
<evidence type="ECO:0000259" key="5">
    <source>
        <dbReference type="PROSITE" id="PS50110"/>
    </source>
</evidence>
<evidence type="ECO:0000256" key="1">
    <source>
        <dbReference type="ARBA" id="ARBA00022553"/>
    </source>
</evidence>
<dbReference type="RefSeq" id="WP_243362907.1">
    <property type="nucleotide sequence ID" value="NZ_JALGBH010000002.1"/>
</dbReference>
<dbReference type="InterPro" id="IPR016032">
    <property type="entry name" value="Sig_transdc_resp-reg_C-effctor"/>
</dbReference>
<gene>
    <name evidence="6" type="ORF">MMF97_13080</name>
</gene>
<dbReference type="SUPFAM" id="SSF46894">
    <property type="entry name" value="C-terminal effector domain of the bipartite response regulators"/>
    <property type="match status" value="1"/>
</dbReference>
<dbReference type="InterPro" id="IPR001789">
    <property type="entry name" value="Sig_transdc_resp-reg_receiver"/>
</dbReference>
<dbReference type="SMART" id="SM00421">
    <property type="entry name" value="HTH_LUXR"/>
    <property type="match status" value="1"/>
</dbReference>
<dbReference type="Gene3D" id="1.10.10.10">
    <property type="entry name" value="Winged helix-like DNA-binding domain superfamily/Winged helix DNA-binding domain"/>
    <property type="match status" value="1"/>
</dbReference>
<organism evidence="6 7">
    <name type="scientific">Pedobacter montanisoli</name>
    <dbReference type="NCBI Taxonomy" id="2923277"/>
    <lineage>
        <taxon>Bacteria</taxon>
        <taxon>Pseudomonadati</taxon>
        <taxon>Bacteroidota</taxon>
        <taxon>Sphingobacteriia</taxon>
        <taxon>Sphingobacteriales</taxon>
        <taxon>Sphingobacteriaceae</taxon>
        <taxon>Pedobacter</taxon>
    </lineage>
</organism>
<evidence type="ECO:0000256" key="3">
    <source>
        <dbReference type="PROSITE-ProRule" id="PRU00169"/>
    </source>
</evidence>
<dbReference type="Gene3D" id="3.40.50.2300">
    <property type="match status" value="1"/>
</dbReference>
<dbReference type="SMART" id="SM00448">
    <property type="entry name" value="REC"/>
    <property type="match status" value="1"/>
</dbReference>
<dbReference type="Pfam" id="PF00072">
    <property type="entry name" value="Response_reg"/>
    <property type="match status" value="1"/>
</dbReference>
<dbReference type="InterPro" id="IPR051015">
    <property type="entry name" value="EvgA-like"/>
</dbReference>
<sequence>MKPKQIVICDDHLLFLNGIAELLKNADQSYRITRFSRADACRDHLIQHQVDVFICDLNIGETDGFVLLEELKEQLKNTKKIILTAYYEDFLIQKAKRMGMDAFLKKETTAEELVRVIEMKSASGFQTNGKDSRSVDVYRAIDEPIVNKFRISRQEKEVIRLIIKGLTSKEIGEILFVSKTTVDTHRRNIYRKLEISNSSTLIKFAHENNLLS</sequence>
<dbReference type="PROSITE" id="PS00622">
    <property type="entry name" value="HTH_LUXR_1"/>
    <property type="match status" value="1"/>
</dbReference>
<feature type="modified residue" description="4-aspartylphosphate" evidence="3">
    <location>
        <position position="56"/>
    </location>
</feature>
<dbReference type="PROSITE" id="PS50043">
    <property type="entry name" value="HTH_LUXR_2"/>
    <property type="match status" value="1"/>
</dbReference>
<accession>A0ABS9ZZB4</accession>
<comment type="caution">
    <text evidence="6">The sequence shown here is derived from an EMBL/GenBank/DDBJ whole genome shotgun (WGS) entry which is preliminary data.</text>
</comment>
<keyword evidence="1 3" id="KW-0597">Phosphoprotein</keyword>
<dbReference type="PANTHER" id="PTHR45566:SF2">
    <property type="entry name" value="NARL SUBFAMILY"/>
    <property type="match status" value="1"/>
</dbReference>
<dbReference type="CDD" id="cd06170">
    <property type="entry name" value="LuxR_C_like"/>
    <property type="match status" value="1"/>
</dbReference>
<name>A0ABS9ZZB4_9SPHI</name>
<protein>
    <submittedName>
        <fullName evidence="6">Response regulator transcription factor</fullName>
    </submittedName>
</protein>
<feature type="domain" description="HTH luxR-type" evidence="4">
    <location>
        <begin position="144"/>
        <end position="209"/>
    </location>
</feature>
<dbReference type="PROSITE" id="PS50110">
    <property type="entry name" value="RESPONSE_REGULATORY"/>
    <property type="match status" value="1"/>
</dbReference>
<dbReference type="InterPro" id="IPR011006">
    <property type="entry name" value="CheY-like_superfamily"/>
</dbReference>
<dbReference type="Pfam" id="PF00196">
    <property type="entry name" value="GerE"/>
    <property type="match status" value="1"/>
</dbReference>
<dbReference type="PANTHER" id="PTHR45566">
    <property type="entry name" value="HTH-TYPE TRANSCRIPTIONAL REGULATOR YHJB-RELATED"/>
    <property type="match status" value="1"/>
</dbReference>
<evidence type="ECO:0000313" key="7">
    <source>
        <dbReference type="Proteomes" id="UP001165460"/>
    </source>
</evidence>
<evidence type="ECO:0000256" key="2">
    <source>
        <dbReference type="ARBA" id="ARBA00023125"/>
    </source>
</evidence>